<dbReference type="Pfam" id="PF00366">
    <property type="entry name" value="Ribosomal_S17"/>
    <property type="match status" value="1"/>
</dbReference>
<name>A0A0G1WBP0_9BACT</name>
<dbReference type="AlphaFoldDB" id="A0A0G1WBP0"/>
<evidence type="ECO:0000256" key="6">
    <source>
        <dbReference type="HAMAP-Rule" id="MF_01345"/>
    </source>
</evidence>
<keyword evidence="4 6" id="KW-0689">Ribosomal protein</keyword>
<evidence type="ECO:0000256" key="1">
    <source>
        <dbReference type="ARBA" id="ARBA00010254"/>
    </source>
</evidence>
<proteinExistence type="inferred from homology"/>
<gene>
    <name evidence="6" type="primary">rpsQ</name>
    <name evidence="7" type="ORF">UY17_C0010G0011</name>
</gene>
<dbReference type="InterPro" id="IPR000266">
    <property type="entry name" value="Ribosomal_uS17"/>
</dbReference>
<dbReference type="CDD" id="cd00364">
    <property type="entry name" value="Ribosomal_uS17"/>
    <property type="match status" value="1"/>
</dbReference>
<evidence type="ECO:0000256" key="3">
    <source>
        <dbReference type="ARBA" id="ARBA00022884"/>
    </source>
</evidence>
<dbReference type="EMBL" id="LCOZ01000010">
    <property type="protein sequence ID" value="KKU87728.1"/>
    <property type="molecule type" value="Genomic_DNA"/>
</dbReference>
<reference evidence="7 8" key="1">
    <citation type="journal article" date="2015" name="Nature">
        <title>rRNA introns, odd ribosomes, and small enigmatic genomes across a large radiation of phyla.</title>
        <authorList>
            <person name="Brown C.T."/>
            <person name="Hug L.A."/>
            <person name="Thomas B.C."/>
            <person name="Sharon I."/>
            <person name="Castelle C.J."/>
            <person name="Singh A."/>
            <person name="Wilkins M.J."/>
            <person name="Williams K.H."/>
            <person name="Banfield J.F."/>
        </authorList>
    </citation>
    <scope>NUCLEOTIDE SEQUENCE [LARGE SCALE GENOMIC DNA]</scope>
</reference>
<dbReference type="GO" id="GO:0022627">
    <property type="term" value="C:cytosolic small ribosomal subunit"/>
    <property type="evidence" value="ECO:0007669"/>
    <property type="project" value="TreeGrafter"/>
</dbReference>
<evidence type="ECO:0000256" key="5">
    <source>
        <dbReference type="ARBA" id="ARBA00023274"/>
    </source>
</evidence>
<dbReference type="Gene3D" id="2.40.50.140">
    <property type="entry name" value="Nucleic acid-binding proteins"/>
    <property type="match status" value="1"/>
</dbReference>
<comment type="function">
    <text evidence="6">One of the primary rRNA binding proteins, it binds specifically to the 5'-end of 16S ribosomal RNA.</text>
</comment>
<dbReference type="PANTHER" id="PTHR10744:SF1">
    <property type="entry name" value="SMALL RIBOSOMAL SUBUNIT PROTEIN US17M"/>
    <property type="match status" value="1"/>
</dbReference>
<keyword evidence="5 6" id="KW-0687">Ribonucleoprotein</keyword>
<evidence type="ECO:0000313" key="7">
    <source>
        <dbReference type="EMBL" id="KKU87728.1"/>
    </source>
</evidence>
<evidence type="ECO:0000256" key="2">
    <source>
        <dbReference type="ARBA" id="ARBA00022730"/>
    </source>
</evidence>
<evidence type="ECO:0000313" key="8">
    <source>
        <dbReference type="Proteomes" id="UP000034772"/>
    </source>
</evidence>
<accession>A0A0G1WBP0</accession>
<organism evidence="7 8">
    <name type="scientific">Candidatus Beckwithbacteria bacterium GW2011_GWC2_47_9</name>
    <dbReference type="NCBI Taxonomy" id="1618373"/>
    <lineage>
        <taxon>Bacteria</taxon>
        <taxon>Candidatus Beckwithiibacteriota</taxon>
    </lineage>
</organism>
<dbReference type="GO" id="GO:0006412">
    <property type="term" value="P:translation"/>
    <property type="evidence" value="ECO:0007669"/>
    <property type="project" value="UniProtKB-UniRule"/>
</dbReference>
<dbReference type="HAMAP" id="MF_01345_B">
    <property type="entry name" value="Ribosomal_uS17_B"/>
    <property type="match status" value="1"/>
</dbReference>
<evidence type="ECO:0000256" key="4">
    <source>
        <dbReference type="ARBA" id="ARBA00022980"/>
    </source>
</evidence>
<dbReference type="SUPFAM" id="SSF50249">
    <property type="entry name" value="Nucleic acid-binding proteins"/>
    <property type="match status" value="1"/>
</dbReference>
<keyword evidence="2 6" id="KW-0699">rRNA-binding</keyword>
<dbReference type="PANTHER" id="PTHR10744">
    <property type="entry name" value="40S RIBOSOMAL PROTEIN S11 FAMILY MEMBER"/>
    <property type="match status" value="1"/>
</dbReference>
<dbReference type="NCBIfam" id="NF004123">
    <property type="entry name" value="PRK05610.1"/>
    <property type="match status" value="1"/>
</dbReference>
<dbReference type="PRINTS" id="PR00973">
    <property type="entry name" value="RIBOSOMALS17"/>
</dbReference>
<comment type="subunit">
    <text evidence="6">Part of the 30S ribosomal subunit.</text>
</comment>
<keyword evidence="3 6" id="KW-0694">RNA-binding</keyword>
<sequence>MQQLTGIVVSSKTPKTVKVQVTRRWTHPLYHKTITRRKSYLVHCELEVKTGDKVILAPTRPMSKMKKWKILKKI</sequence>
<dbReference type="InterPro" id="IPR019984">
    <property type="entry name" value="Ribosomal_uS17_bact/chlr"/>
</dbReference>
<comment type="caution">
    <text evidence="7">The sequence shown here is derived from an EMBL/GenBank/DDBJ whole genome shotgun (WGS) entry which is preliminary data.</text>
</comment>
<dbReference type="Proteomes" id="UP000034772">
    <property type="component" value="Unassembled WGS sequence"/>
</dbReference>
<dbReference type="GO" id="GO:0003735">
    <property type="term" value="F:structural constituent of ribosome"/>
    <property type="evidence" value="ECO:0007669"/>
    <property type="project" value="InterPro"/>
</dbReference>
<comment type="similarity">
    <text evidence="1 6">Belongs to the universal ribosomal protein uS17 family.</text>
</comment>
<protein>
    <recommendedName>
        <fullName evidence="6">Small ribosomal subunit protein uS17</fullName>
    </recommendedName>
</protein>
<dbReference type="InterPro" id="IPR012340">
    <property type="entry name" value="NA-bd_OB-fold"/>
</dbReference>
<dbReference type="GO" id="GO:0019843">
    <property type="term" value="F:rRNA binding"/>
    <property type="evidence" value="ECO:0007669"/>
    <property type="project" value="UniProtKB-UniRule"/>
</dbReference>